<gene>
    <name evidence="3" type="ORF">H5P28_06190</name>
</gene>
<dbReference type="SUPFAM" id="SSF52540">
    <property type="entry name" value="P-loop containing nucleoside triphosphate hydrolases"/>
    <property type="match status" value="1"/>
</dbReference>
<feature type="domain" description="AAA+ ATPase" evidence="2">
    <location>
        <begin position="66"/>
        <end position="259"/>
    </location>
</feature>
<protein>
    <submittedName>
        <fullName evidence="3">AAA family ATPase</fullName>
    </submittedName>
</protein>
<dbReference type="EMBL" id="JACHVB010000016">
    <property type="protein sequence ID" value="MBC2593846.1"/>
    <property type="molecule type" value="Genomic_DNA"/>
</dbReference>
<dbReference type="InterPro" id="IPR003593">
    <property type="entry name" value="AAA+_ATPase"/>
</dbReference>
<organism evidence="3 4">
    <name type="scientific">Ruficoccus amylovorans</name>
    <dbReference type="NCBI Taxonomy" id="1804625"/>
    <lineage>
        <taxon>Bacteria</taxon>
        <taxon>Pseudomonadati</taxon>
        <taxon>Verrucomicrobiota</taxon>
        <taxon>Opitutia</taxon>
        <taxon>Puniceicoccales</taxon>
        <taxon>Cerasicoccaceae</taxon>
        <taxon>Ruficoccus</taxon>
    </lineage>
</organism>
<feature type="region of interest" description="Disordered" evidence="1">
    <location>
        <begin position="310"/>
        <end position="341"/>
    </location>
</feature>
<evidence type="ECO:0000313" key="3">
    <source>
        <dbReference type="EMBL" id="MBC2593846.1"/>
    </source>
</evidence>
<evidence type="ECO:0000256" key="1">
    <source>
        <dbReference type="SAM" id="MobiDB-lite"/>
    </source>
</evidence>
<keyword evidence="4" id="KW-1185">Reference proteome</keyword>
<dbReference type="InterPro" id="IPR027417">
    <property type="entry name" value="P-loop_NTPase"/>
</dbReference>
<feature type="region of interest" description="Disordered" evidence="1">
    <location>
        <begin position="25"/>
        <end position="51"/>
    </location>
</feature>
<dbReference type="SMART" id="SM00382">
    <property type="entry name" value="AAA"/>
    <property type="match status" value="1"/>
</dbReference>
<proteinExistence type="predicted"/>
<evidence type="ECO:0000313" key="4">
    <source>
        <dbReference type="Proteomes" id="UP000546464"/>
    </source>
</evidence>
<feature type="compositionally biased region" description="Basic and acidic residues" evidence="1">
    <location>
        <begin position="318"/>
        <end position="341"/>
    </location>
</feature>
<dbReference type="RefSeq" id="WP_185674846.1">
    <property type="nucleotide sequence ID" value="NZ_JACHVB010000016.1"/>
</dbReference>
<dbReference type="Proteomes" id="UP000546464">
    <property type="component" value="Unassembled WGS sequence"/>
</dbReference>
<dbReference type="Pfam" id="PF13481">
    <property type="entry name" value="AAA_25"/>
    <property type="match status" value="1"/>
</dbReference>
<reference evidence="3 4" key="1">
    <citation type="submission" date="2020-07" db="EMBL/GenBank/DDBJ databases">
        <authorList>
            <person name="Feng X."/>
        </authorList>
    </citation>
    <scope>NUCLEOTIDE SEQUENCE [LARGE SCALE GENOMIC DNA]</scope>
    <source>
        <strain evidence="3 4">JCM31066</strain>
    </source>
</reference>
<dbReference type="AlphaFoldDB" id="A0A842HDU4"/>
<comment type="caution">
    <text evidence="3">The sequence shown here is derived from an EMBL/GenBank/DDBJ whole genome shotgun (WGS) entry which is preliminary data.</text>
</comment>
<name>A0A842HDU4_9BACT</name>
<accession>A0A842HDU4</accession>
<sequence length="341" mass="36867">MKYLSTGIRRCPEQGSGALDTSALAAKAPPVEPTSPPASTARPVGAFECPGDDDPSELIRRRWLCRGGIALLAGPTGIGKSSLTMQLAVSWTLGRSCFGLKPRGPLRVMIIQGENDDGDVAEMRDGVYAGMKLASVDIAEANTKLYMVNECERTGLLFLKLLDDELTTHPRDLVFIDPVFSYLGGDASDQALVSGFLRNGLLPILRKHQCGCILVHHTNKPPSGREKPNWKGGDFAYLGSGSAEWANAARAVLAMRSIGSHEKFQLMAGKRGGRLGWTDALGNRIYWKLIGHSLRGICWHELDPGELKISASAASSKSSKDQSHMNHHGDKPEPKKCVRSP</sequence>
<evidence type="ECO:0000259" key="2">
    <source>
        <dbReference type="SMART" id="SM00382"/>
    </source>
</evidence>
<dbReference type="Gene3D" id="3.40.50.300">
    <property type="entry name" value="P-loop containing nucleotide triphosphate hydrolases"/>
    <property type="match status" value="1"/>
</dbReference>